<sequence length="558" mass="62494">MTRTHIKKLGELLLDFNFITEKQLNEALKKQNKSGKKLGEILVESGYLNENDLIQVLEFQLGIPHADLNKYVINPHLAQYIPENIARRHNVVPLEKKNGKLKVAMVDPTNLVAIEDIEMTSGLKVEPLIASRKNIKMALNQIYSVNDSDAAEVFASLNEVTTKTNEEPELNELKEMIEDAPIVRLANLIINQAIQMKASDIHIEPQEDQVRVRYRVDGVLRENMTVPKHSQAALISRLKIIADLDITERRVPQDGRIELNVSGVKIDMRVSTLPTVYGEKVVIRLLNKEEKLLQIEQLGFSETNLSRFMKLIKQPHGIILVTGPTGSGKSTTLFAALNKLNTPEKNIITVEDPVEYQLRGINQVQANSRVGLTFASALRSILRQDPDIVMVGEIRDEETARIAVRAALTGHLVLSTLHTNDAVSSVTRLIDMGIPPYLVASSVIGVVAQRLVRRLCTCKEEYVPGPEEMEFLQVNDIGKLQRPEGCKKCHSTGYRGRLPVHEILIMDRKLREMIVNGEGESVIKKYARKAGMLTLKEDGVNKVIEGLTSYEELARVVS</sequence>
<name>B8D2C7_HALOH</name>
<dbReference type="PROSITE" id="PS00662">
    <property type="entry name" value="T2SP_E"/>
    <property type="match status" value="1"/>
</dbReference>
<evidence type="ECO:0000256" key="3">
    <source>
        <dbReference type="ARBA" id="ARBA00022741"/>
    </source>
</evidence>
<evidence type="ECO:0000313" key="10">
    <source>
        <dbReference type="EMBL" id="ACL69354.1"/>
    </source>
</evidence>
<accession>B8D2C7</accession>
<dbReference type="EC" id="7.4.2.8" evidence="7"/>
<organism evidence="10 11">
    <name type="scientific">Halothermothrix orenii (strain H 168 / OCM 544 / DSM 9562)</name>
    <dbReference type="NCBI Taxonomy" id="373903"/>
    <lineage>
        <taxon>Bacteria</taxon>
        <taxon>Bacillati</taxon>
        <taxon>Bacillota</taxon>
        <taxon>Clostridia</taxon>
        <taxon>Halanaerobiales</taxon>
        <taxon>Halothermotrichaceae</taxon>
        <taxon>Halothermothrix</taxon>
    </lineage>
</organism>
<dbReference type="SUPFAM" id="SSF160246">
    <property type="entry name" value="EspE N-terminal domain-like"/>
    <property type="match status" value="1"/>
</dbReference>
<dbReference type="PANTHER" id="PTHR30258">
    <property type="entry name" value="TYPE II SECRETION SYSTEM PROTEIN GSPE-RELATED"/>
    <property type="match status" value="1"/>
</dbReference>
<dbReference type="Pfam" id="PF00437">
    <property type="entry name" value="T2SSE"/>
    <property type="match status" value="1"/>
</dbReference>
<dbReference type="Proteomes" id="UP000000719">
    <property type="component" value="Chromosome"/>
</dbReference>
<dbReference type="Gene3D" id="3.40.50.300">
    <property type="entry name" value="P-loop containing nucleotide triphosphate hydrolases"/>
    <property type="match status" value="1"/>
</dbReference>
<evidence type="ECO:0000256" key="6">
    <source>
        <dbReference type="ARBA" id="ARBA00022967"/>
    </source>
</evidence>
<dbReference type="PANTHER" id="PTHR30258:SF1">
    <property type="entry name" value="PROTEIN TRANSPORT PROTEIN HOFB HOMOLOG"/>
    <property type="match status" value="1"/>
</dbReference>
<dbReference type="AlphaFoldDB" id="B8D2C7"/>
<comment type="similarity">
    <text evidence="1">Belongs to the GSP E family.</text>
</comment>
<dbReference type="KEGG" id="hor:Hore_05970"/>
<evidence type="ECO:0000259" key="9">
    <source>
        <dbReference type="PROSITE" id="PS00662"/>
    </source>
</evidence>
<dbReference type="GO" id="GO:0016887">
    <property type="term" value="F:ATP hydrolysis activity"/>
    <property type="evidence" value="ECO:0007669"/>
    <property type="project" value="TreeGrafter"/>
</dbReference>
<dbReference type="FunFam" id="3.30.450.90:FF:000001">
    <property type="entry name" value="Type II secretion system ATPase GspE"/>
    <property type="match status" value="1"/>
</dbReference>
<dbReference type="InterPro" id="IPR027417">
    <property type="entry name" value="P-loop_NTPase"/>
</dbReference>
<evidence type="ECO:0000256" key="7">
    <source>
        <dbReference type="ARBA" id="ARBA00024382"/>
    </source>
</evidence>
<keyword evidence="3" id="KW-0547">Nucleotide-binding</keyword>
<dbReference type="InterPro" id="IPR003593">
    <property type="entry name" value="AAA+_ATPase"/>
</dbReference>
<dbReference type="eggNOG" id="COG2804">
    <property type="taxonomic scope" value="Bacteria"/>
</dbReference>
<dbReference type="InterPro" id="IPR001482">
    <property type="entry name" value="T2SS/T4SS_dom"/>
</dbReference>
<dbReference type="GO" id="GO:0015628">
    <property type="term" value="P:protein secretion by the type II secretion system"/>
    <property type="evidence" value="ECO:0007669"/>
    <property type="project" value="InterPro"/>
</dbReference>
<dbReference type="GO" id="GO:0005524">
    <property type="term" value="F:ATP binding"/>
    <property type="evidence" value="ECO:0007669"/>
    <property type="project" value="UniProtKB-KW"/>
</dbReference>
<proteinExistence type="inferred from homology"/>
<dbReference type="Gene3D" id="3.30.300.160">
    <property type="entry name" value="Type II secretion system, protein E, N-terminal domain"/>
    <property type="match status" value="1"/>
</dbReference>
<dbReference type="Gene3D" id="3.30.450.90">
    <property type="match status" value="1"/>
</dbReference>
<dbReference type="STRING" id="373903.Hore_05970"/>
<dbReference type="FunFam" id="3.40.50.300:FF:000398">
    <property type="entry name" value="Type IV pilus assembly ATPase PilB"/>
    <property type="match status" value="1"/>
</dbReference>
<keyword evidence="6" id="KW-1278">Translocase</keyword>
<dbReference type="InterPro" id="IPR037257">
    <property type="entry name" value="T2SS_E_N_sf"/>
</dbReference>
<gene>
    <name evidence="10" type="ordered locus">Hore_05970</name>
</gene>
<evidence type="ECO:0000256" key="2">
    <source>
        <dbReference type="ARBA" id="ARBA00022448"/>
    </source>
</evidence>
<keyword evidence="4" id="KW-0067">ATP-binding</keyword>
<dbReference type="FunFam" id="3.30.300.160:FF:000002">
    <property type="entry name" value="Type II secretion system protein E"/>
    <property type="match status" value="1"/>
</dbReference>
<evidence type="ECO:0000256" key="1">
    <source>
        <dbReference type="ARBA" id="ARBA00006611"/>
    </source>
</evidence>
<dbReference type="GO" id="GO:0015627">
    <property type="term" value="C:type II protein secretion system complex"/>
    <property type="evidence" value="ECO:0007669"/>
    <property type="project" value="InterPro"/>
</dbReference>
<comment type="catalytic activity">
    <reaction evidence="8">
        <text>ATP + H2O + cellular proteinSide 1 = ADP + phosphate + cellular proteinSide 2.</text>
        <dbReference type="EC" id="7.4.2.8"/>
    </reaction>
</comment>
<dbReference type="EMBL" id="CP001098">
    <property type="protein sequence ID" value="ACL69354.1"/>
    <property type="molecule type" value="Genomic_DNA"/>
</dbReference>
<dbReference type="NCBIfam" id="TIGR02533">
    <property type="entry name" value="type_II_gspE"/>
    <property type="match status" value="1"/>
</dbReference>
<dbReference type="GO" id="GO:0008564">
    <property type="term" value="F:protein-exporting ATPase activity"/>
    <property type="evidence" value="ECO:0007669"/>
    <property type="project" value="UniProtKB-EC"/>
</dbReference>
<keyword evidence="2" id="KW-0813">Transport</keyword>
<dbReference type="OrthoDB" id="9808272at2"/>
<evidence type="ECO:0000256" key="5">
    <source>
        <dbReference type="ARBA" id="ARBA00022927"/>
    </source>
</evidence>
<reference evidence="10 11" key="1">
    <citation type="journal article" date="2009" name="PLoS ONE">
        <title>Genome analysis of the anaerobic thermohalophilic bacterium Halothermothrix orenii.</title>
        <authorList>
            <person name="Mavromatis K."/>
            <person name="Ivanova N."/>
            <person name="Anderson I."/>
            <person name="Lykidis A."/>
            <person name="Hooper S.D."/>
            <person name="Sun H."/>
            <person name="Kunin V."/>
            <person name="Lapidus A."/>
            <person name="Hugenholtz P."/>
            <person name="Patel B."/>
            <person name="Kyrpides N.C."/>
        </authorList>
    </citation>
    <scope>NUCLEOTIDE SEQUENCE [LARGE SCALE GENOMIC DNA]</scope>
    <source>
        <strain evidence="11">H 168 / OCM 544 / DSM 9562</strain>
    </source>
</reference>
<keyword evidence="5" id="KW-0653">Protein transport</keyword>
<protein>
    <recommendedName>
        <fullName evidence="7">protein-secreting ATPase</fullName>
        <ecNumber evidence="7">7.4.2.8</ecNumber>
    </recommendedName>
</protein>
<dbReference type="SUPFAM" id="SSF52540">
    <property type="entry name" value="P-loop containing nucleoside triphosphate hydrolases"/>
    <property type="match status" value="1"/>
</dbReference>
<keyword evidence="11" id="KW-1185">Reference proteome</keyword>
<feature type="domain" description="Bacterial type II secretion system protein E" evidence="9">
    <location>
        <begin position="382"/>
        <end position="396"/>
    </location>
</feature>
<evidence type="ECO:0000313" key="11">
    <source>
        <dbReference type="Proteomes" id="UP000000719"/>
    </source>
</evidence>
<dbReference type="SMART" id="SM00382">
    <property type="entry name" value="AAA"/>
    <property type="match status" value="1"/>
</dbReference>
<dbReference type="RefSeq" id="WP_012635542.1">
    <property type="nucleotide sequence ID" value="NC_011899.1"/>
</dbReference>
<dbReference type="InterPro" id="IPR007831">
    <property type="entry name" value="T2SS_GspE_N"/>
</dbReference>
<dbReference type="CDD" id="cd01129">
    <property type="entry name" value="PulE-GspE-like"/>
    <property type="match status" value="1"/>
</dbReference>
<dbReference type="GO" id="GO:0005886">
    <property type="term" value="C:plasma membrane"/>
    <property type="evidence" value="ECO:0007669"/>
    <property type="project" value="TreeGrafter"/>
</dbReference>
<evidence type="ECO:0000256" key="4">
    <source>
        <dbReference type="ARBA" id="ARBA00022840"/>
    </source>
</evidence>
<dbReference type="InterPro" id="IPR013369">
    <property type="entry name" value="T2SS_GspE"/>
</dbReference>
<dbReference type="HOGENOM" id="CLU_013446_10_3_9"/>
<dbReference type="Pfam" id="PF05157">
    <property type="entry name" value="MshEN"/>
    <property type="match status" value="1"/>
</dbReference>
<evidence type="ECO:0000256" key="8">
    <source>
        <dbReference type="ARBA" id="ARBA00034006"/>
    </source>
</evidence>